<dbReference type="SUPFAM" id="SSF53623">
    <property type="entry name" value="MurD-like peptide ligases, catalytic domain"/>
    <property type="match status" value="1"/>
</dbReference>
<dbReference type="SUPFAM" id="SSF53244">
    <property type="entry name" value="MurD-like peptide ligases, peptide-binding domain"/>
    <property type="match status" value="1"/>
</dbReference>
<dbReference type="GO" id="GO:0005524">
    <property type="term" value="F:ATP binding"/>
    <property type="evidence" value="ECO:0007669"/>
    <property type="project" value="UniProtKB-KW"/>
</dbReference>
<evidence type="ECO:0000256" key="2">
    <source>
        <dbReference type="ARBA" id="ARBA00004752"/>
    </source>
</evidence>
<keyword evidence="3" id="KW-0963">Cytoplasm</keyword>
<dbReference type="GO" id="GO:0051301">
    <property type="term" value="P:cell division"/>
    <property type="evidence" value="ECO:0007669"/>
    <property type="project" value="InterPro"/>
</dbReference>
<comment type="subcellular location">
    <subcellularLocation>
        <location evidence="1">Cytoplasm</location>
    </subcellularLocation>
</comment>
<evidence type="ECO:0000256" key="3">
    <source>
        <dbReference type="ARBA" id="ARBA00022490"/>
    </source>
</evidence>
<evidence type="ECO:0000313" key="9">
    <source>
        <dbReference type="EMBL" id="CAI8044446.1"/>
    </source>
</evidence>
<reference evidence="9" key="1">
    <citation type="submission" date="2023-03" db="EMBL/GenBank/DDBJ databases">
        <authorList>
            <person name="Steffen K."/>
            <person name="Cardenas P."/>
        </authorList>
    </citation>
    <scope>NUCLEOTIDE SEQUENCE</scope>
</reference>
<organism evidence="9 10">
    <name type="scientific">Geodia barretti</name>
    <name type="common">Barrett's horny sponge</name>
    <dbReference type="NCBI Taxonomy" id="519541"/>
    <lineage>
        <taxon>Eukaryota</taxon>
        <taxon>Metazoa</taxon>
        <taxon>Porifera</taxon>
        <taxon>Demospongiae</taxon>
        <taxon>Heteroscleromorpha</taxon>
        <taxon>Tetractinellida</taxon>
        <taxon>Astrophorina</taxon>
        <taxon>Geodiidae</taxon>
        <taxon>Geodia</taxon>
    </lineage>
</organism>
<proteinExistence type="predicted"/>
<evidence type="ECO:0000259" key="8">
    <source>
        <dbReference type="Pfam" id="PF08245"/>
    </source>
</evidence>
<dbReference type="Gene3D" id="3.90.190.20">
    <property type="entry name" value="Mur ligase, C-terminal domain"/>
    <property type="match status" value="1"/>
</dbReference>
<protein>
    <submittedName>
        <fullName evidence="9">UDP-N-acetylmuramoylalanine--D-glutamate ligase</fullName>
    </submittedName>
</protein>
<dbReference type="AlphaFoldDB" id="A0AA35TBM0"/>
<gene>
    <name evidence="9" type="ORF">GBAR_LOCUS24651</name>
</gene>
<dbReference type="Gene3D" id="3.40.1190.10">
    <property type="entry name" value="Mur-like, catalytic domain"/>
    <property type="match status" value="1"/>
</dbReference>
<evidence type="ECO:0000313" key="10">
    <source>
        <dbReference type="Proteomes" id="UP001174909"/>
    </source>
</evidence>
<comment type="pathway">
    <text evidence="2">Cell wall biogenesis; peptidoglycan biosynthesis.</text>
</comment>
<dbReference type="GO" id="GO:0005737">
    <property type="term" value="C:cytoplasm"/>
    <property type="evidence" value="ECO:0007669"/>
    <property type="project" value="UniProtKB-SubCell"/>
</dbReference>
<sequence>MSAYRAAKQKISENQTSVDWIILNSSDASVKDFETSTAAQKVYFTDRGAPEDSSFLGVFREGSGLFSQWNGTRKRMCDIADIPLPGAHNVQNTLAAIAVGLIFGVSETQIREALQQFDRSHPALSHAFEPVRTLMGVEFIDDSKATNVAAVKAALESIKDSQIVLIMGGYDKGNDYTPLREIVQTRVKAAVMLGEYTQQIEKVLADTTDIIKAKTMAQAVQAAYKLASPGDVVLLSPANASFDMYTDYKARGANFKAAVDALQSLH</sequence>
<evidence type="ECO:0000259" key="7">
    <source>
        <dbReference type="Pfam" id="PF02875"/>
    </source>
</evidence>
<dbReference type="PANTHER" id="PTHR43692">
    <property type="entry name" value="UDP-N-ACETYLMURAMOYLALANINE--D-GLUTAMATE LIGASE"/>
    <property type="match status" value="1"/>
</dbReference>
<keyword evidence="10" id="KW-1185">Reference proteome</keyword>
<dbReference type="GO" id="GO:0008764">
    <property type="term" value="F:UDP-N-acetylmuramoylalanine-D-glutamate ligase activity"/>
    <property type="evidence" value="ECO:0007669"/>
    <property type="project" value="UniProtKB-EC"/>
</dbReference>
<accession>A0AA35TBM0</accession>
<keyword evidence="4 9" id="KW-0436">Ligase</keyword>
<dbReference type="Pfam" id="PF08245">
    <property type="entry name" value="Mur_ligase_M"/>
    <property type="match status" value="1"/>
</dbReference>
<dbReference type="GO" id="GO:0008360">
    <property type="term" value="P:regulation of cell shape"/>
    <property type="evidence" value="ECO:0007669"/>
    <property type="project" value="InterPro"/>
</dbReference>
<dbReference type="InterPro" id="IPR013221">
    <property type="entry name" value="Mur_ligase_cen"/>
</dbReference>
<dbReference type="PANTHER" id="PTHR43692:SF1">
    <property type="entry name" value="UDP-N-ACETYLMURAMOYLALANINE--D-GLUTAMATE LIGASE"/>
    <property type="match status" value="1"/>
</dbReference>
<keyword evidence="6" id="KW-0067">ATP-binding</keyword>
<feature type="domain" description="Mur ligase central" evidence="8">
    <location>
        <begin position="1"/>
        <end position="99"/>
    </location>
</feature>
<dbReference type="Proteomes" id="UP001174909">
    <property type="component" value="Unassembled WGS sequence"/>
</dbReference>
<dbReference type="InterPro" id="IPR004101">
    <property type="entry name" value="Mur_ligase_C"/>
</dbReference>
<dbReference type="InterPro" id="IPR036615">
    <property type="entry name" value="Mur_ligase_C_dom_sf"/>
</dbReference>
<dbReference type="EMBL" id="CASHTH010003394">
    <property type="protein sequence ID" value="CAI8044446.1"/>
    <property type="molecule type" value="Genomic_DNA"/>
</dbReference>
<evidence type="ECO:0000256" key="1">
    <source>
        <dbReference type="ARBA" id="ARBA00004496"/>
    </source>
</evidence>
<evidence type="ECO:0000256" key="4">
    <source>
        <dbReference type="ARBA" id="ARBA00022598"/>
    </source>
</evidence>
<keyword evidence="5" id="KW-0547">Nucleotide-binding</keyword>
<name>A0AA35TBM0_GEOBA</name>
<dbReference type="InterPro" id="IPR036565">
    <property type="entry name" value="Mur-like_cat_sf"/>
</dbReference>
<feature type="domain" description="Mur ligase C-terminal" evidence="7">
    <location>
        <begin position="128"/>
        <end position="238"/>
    </location>
</feature>
<comment type="caution">
    <text evidence="9">The sequence shown here is derived from an EMBL/GenBank/DDBJ whole genome shotgun (WGS) entry which is preliminary data.</text>
</comment>
<evidence type="ECO:0000256" key="6">
    <source>
        <dbReference type="ARBA" id="ARBA00022840"/>
    </source>
</evidence>
<evidence type="ECO:0000256" key="5">
    <source>
        <dbReference type="ARBA" id="ARBA00022741"/>
    </source>
</evidence>
<dbReference type="InterPro" id="IPR005762">
    <property type="entry name" value="MurD"/>
</dbReference>
<dbReference type="Pfam" id="PF02875">
    <property type="entry name" value="Mur_ligase_C"/>
    <property type="match status" value="1"/>
</dbReference>